<gene>
    <name evidence="1" type="ORF">GIX81_05820</name>
</gene>
<sequence>MSYDPTIEALITARLKKVNDVQGTFYLPDCNQQDVVDTVNYLHTKFPTVIYETELSYDGLADITYDLSHLPSSK</sequence>
<reference evidence="1 2" key="1">
    <citation type="submission" date="2019-11" db="EMBL/GenBank/DDBJ databases">
        <title>Draft genome sequence of 12 host-associated Lactobacillus reuteri rodent strains.</title>
        <authorList>
            <person name="Zhang S."/>
            <person name="Ozcam M."/>
            <person name="Van Pijkeren J.P."/>
        </authorList>
    </citation>
    <scope>NUCLEOTIDE SEQUENCE [LARGE SCALE GENOMIC DNA]</scope>
    <source>
        <strain evidence="1 2">Lr4020</strain>
    </source>
</reference>
<accession>A0A6H1NTP4</accession>
<proteinExistence type="predicted"/>
<evidence type="ECO:0000313" key="2">
    <source>
        <dbReference type="Proteomes" id="UP000472879"/>
    </source>
</evidence>
<evidence type="ECO:0000313" key="1">
    <source>
        <dbReference type="EMBL" id="MRH08969.1"/>
    </source>
</evidence>
<dbReference type="RefSeq" id="WP_153704838.1">
    <property type="nucleotide sequence ID" value="NZ_CP051129.1"/>
</dbReference>
<comment type="caution">
    <text evidence="1">The sequence shown here is derived from an EMBL/GenBank/DDBJ whole genome shotgun (WGS) entry which is preliminary data.</text>
</comment>
<dbReference type="EMBL" id="WJNA01000010">
    <property type="protein sequence ID" value="MRH08969.1"/>
    <property type="molecule type" value="Genomic_DNA"/>
</dbReference>
<name>A0A6H1NTP4_LIMRT</name>
<dbReference type="Proteomes" id="UP000472879">
    <property type="component" value="Unassembled WGS sequence"/>
</dbReference>
<organism evidence="1 2">
    <name type="scientific">Limosilactobacillus reuteri</name>
    <name type="common">Lactobacillus reuteri</name>
    <dbReference type="NCBI Taxonomy" id="1598"/>
    <lineage>
        <taxon>Bacteria</taxon>
        <taxon>Bacillati</taxon>
        <taxon>Bacillota</taxon>
        <taxon>Bacilli</taxon>
        <taxon>Lactobacillales</taxon>
        <taxon>Lactobacillaceae</taxon>
        <taxon>Limosilactobacillus</taxon>
    </lineage>
</organism>
<protein>
    <submittedName>
        <fullName evidence="1">Uncharacterized protein</fullName>
    </submittedName>
</protein>
<dbReference type="AlphaFoldDB" id="A0A6H1NTP4"/>